<evidence type="ECO:0000313" key="3">
    <source>
        <dbReference type="EMBL" id="KEO83569.1"/>
    </source>
</evidence>
<dbReference type="RefSeq" id="WP_038086947.1">
    <property type="nucleotide sequence ID" value="NZ_JMIR01000010.1"/>
</dbReference>
<feature type="domain" description="Bacterial spore germination immunoglobulin-like" evidence="2">
    <location>
        <begin position="122"/>
        <end position="196"/>
    </location>
</feature>
<dbReference type="Pfam" id="PF10648">
    <property type="entry name" value="Gmad2"/>
    <property type="match status" value="1"/>
</dbReference>
<dbReference type="InterPro" id="IPR018911">
    <property type="entry name" value="Gmad2_Ig-like_dom"/>
</dbReference>
<dbReference type="AlphaFoldDB" id="A0A074LR54"/>
<feature type="compositionally biased region" description="Polar residues" evidence="1">
    <location>
        <begin position="47"/>
        <end position="87"/>
    </location>
</feature>
<dbReference type="EMBL" id="JMIR01000010">
    <property type="protein sequence ID" value="KEO83569.1"/>
    <property type="molecule type" value="Genomic_DNA"/>
</dbReference>
<dbReference type="Proteomes" id="UP000027931">
    <property type="component" value="Unassembled WGS sequence"/>
</dbReference>
<evidence type="ECO:0000256" key="1">
    <source>
        <dbReference type="SAM" id="MobiDB-lite"/>
    </source>
</evidence>
<evidence type="ECO:0000259" key="2">
    <source>
        <dbReference type="Pfam" id="PF10648"/>
    </source>
</evidence>
<evidence type="ECO:0000313" key="4">
    <source>
        <dbReference type="Proteomes" id="UP000027931"/>
    </source>
</evidence>
<dbReference type="STRING" id="1157490.EL26_09155"/>
<feature type="region of interest" description="Disordered" evidence="1">
    <location>
        <begin position="27"/>
        <end position="87"/>
    </location>
</feature>
<proteinExistence type="predicted"/>
<keyword evidence="4" id="KW-1185">Reference proteome</keyword>
<sequence>MSFKKWAAAGAVVIVLGGGYTAYRFTKGDDTPVTAPADPAPSKPSDNTATPQPAPENNGTTPSNDTNSPKPAEGGTTTPDSNTNSDLITLSAFSGSGSYPLKGNAFGNNSFQLERIDWSESSKTLSFVGKMRAFEAVGYFRVRDKNKVVIESESPIKASAGAPEWGTIKADLALVPEYKGQPLFVDFYTKSAKDGSRTDMLTVKLQLQ</sequence>
<dbReference type="OrthoDB" id="2381388at2"/>
<gene>
    <name evidence="3" type="ORF">EL26_09155</name>
</gene>
<accession>A0A074LR54</accession>
<dbReference type="eggNOG" id="COG5401">
    <property type="taxonomic scope" value="Bacteria"/>
</dbReference>
<name>A0A074LR54_9BACL</name>
<protein>
    <recommendedName>
        <fullName evidence="2">Bacterial spore germination immunoglobulin-like domain-containing protein</fullName>
    </recommendedName>
</protein>
<organism evidence="3 4">
    <name type="scientific">Tumebacillus flagellatus</name>
    <dbReference type="NCBI Taxonomy" id="1157490"/>
    <lineage>
        <taxon>Bacteria</taxon>
        <taxon>Bacillati</taxon>
        <taxon>Bacillota</taxon>
        <taxon>Bacilli</taxon>
        <taxon>Bacillales</taxon>
        <taxon>Alicyclobacillaceae</taxon>
        <taxon>Tumebacillus</taxon>
    </lineage>
</organism>
<reference evidence="3 4" key="1">
    <citation type="journal article" date="2013" name="Int. J. Syst. Evol. Microbiol.">
        <title>Tumebacillus flagellatus sp. nov., an alpha-amylase/pullulanase-producing bacterium isolated from cassava wastewater.</title>
        <authorList>
            <person name="Wang Q."/>
            <person name="Xie N."/>
            <person name="Qin Y."/>
            <person name="Shen N."/>
            <person name="Zhu J."/>
            <person name="Mi H."/>
            <person name="Huang R."/>
        </authorList>
    </citation>
    <scope>NUCLEOTIDE SEQUENCE [LARGE SCALE GENOMIC DNA]</scope>
    <source>
        <strain evidence="3 4">GST4</strain>
    </source>
</reference>
<comment type="caution">
    <text evidence="3">The sequence shown here is derived from an EMBL/GenBank/DDBJ whole genome shotgun (WGS) entry which is preliminary data.</text>
</comment>